<proteinExistence type="predicted"/>
<evidence type="ECO:0000313" key="3">
    <source>
        <dbReference type="Proteomes" id="UP001209570"/>
    </source>
</evidence>
<sequence length="641" mass="70428">MTWRPVSPVSPSAAAAAAIPIPLPVAKSRFSFDQLLRRLRPTLQGPDAAQRQRQRGQDKKKKKEEPSKRAGRPPPLATAEPTKSLHSHVRLCQSPGGRANVTLAIPVTPQQSPRELERPVSGDDDAVDDELRAIAAAAVSCRSSSFSFGPWRDSEIVPASTSLLRTISTKILADLTAPQEPALLLPPGEPEPERERNREHNAVAVFLAQRPRDLAPDPRRVCAFSLESRAALVATRRAVSAQLRRHVFEIQSTRWAGHALRVVRQARRLHRVTPAEALSLRFVVCALVRHEVESRRRVREAQEKQFQRKMTEYRVAMQCICGATVVKYGRKGRPHSTHLMIENGDTLRWTSKHLSLVSSSSSSSSATSHGSSGGVGGGGGGLGGPGAAVVTPAALKKMKKSIALSSIVAVRAGPTTDVLVKAVQKGTLRLQDAKCTLSLVTPARTFDLRARDAAEREWLQRSFTFLIALAREHERQVAQQAELAIMKRLEAQPVWKHGRRGRPHKTRLFVNRFGEISWQGRSGDTIQLEDVRAVAAGLTTAVFARSRSCGFASPAHAARCFSLVTPTRSLDIETESEQQRDWYVVAFRYLLDKVHEKTAALRREKAERQLRLLQELCGHSDHLHNNTTGGSGAGPLPPTAE</sequence>
<gene>
    <name evidence="2" type="ORF">P43SY_002313</name>
</gene>
<organism evidence="2 3">
    <name type="scientific">Pythium insidiosum</name>
    <name type="common">Pythiosis disease agent</name>
    <dbReference type="NCBI Taxonomy" id="114742"/>
    <lineage>
        <taxon>Eukaryota</taxon>
        <taxon>Sar</taxon>
        <taxon>Stramenopiles</taxon>
        <taxon>Oomycota</taxon>
        <taxon>Peronosporomycetes</taxon>
        <taxon>Pythiales</taxon>
        <taxon>Pythiaceae</taxon>
        <taxon>Pythium</taxon>
    </lineage>
</organism>
<keyword evidence="3" id="KW-1185">Reference proteome</keyword>
<evidence type="ECO:0000313" key="2">
    <source>
        <dbReference type="EMBL" id="KAJ0409423.1"/>
    </source>
</evidence>
<dbReference type="Gene3D" id="2.30.29.30">
    <property type="entry name" value="Pleckstrin-homology domain (PH domain)/Phosphotyrosine-binding domain (PTB)"/>
    <property type="match status" value="2"/>
</dbReference>
<evidence type="ECO:0000256" key="1">
    <source>
        <dbReference type="SAM" id="MobiDB-lite"/>
    </source>
</evidence>
<feature type="compositionally biased region" description="Low complexity" evidence="1">
    <location>
        <begin position="358"/>
        <end position="370"/>
    </location>
</feature>
<dbReference type="AlphaFoldDB" id="A0AAD5LTX8"/>
<feature type="compositionally biased region" description="Basic residues" evidence="1">
    <location>
        <begin position="52"/>
        <end position="62"/>
    </location>
</feature>
<name>A0AAD5LTX8_PYTIN</name>
<dbReference type="Proteomes" id="UP001209570">
    <property type="component" value="Unassembled WGS sequence"/>
</dbReference>
<comment type="caution">
    <text evidence="2">The sequence shown here is derived from an EMBL/GenBank/DDBJ whole genome shotgun (WGS) entry which is preliminary data.</text>
</comment>
<reference evidence="2" key="1">
    <citation type="submission" date="2021-12" db="EMBL/GenBank/DDBJ databases">
        <title>Prjna785345.</title>
        <authorList>
            <person name="Rujirawat T."/>
            <person name="Krajaejun T."/>
        </authorList>
    </citation>
    <scope>NUCLEOTIDE SEQUENCE</scope>
    <source>
        <strain evidence="2">Pi057C3</strain>
    </source>
</reference>
<feature type="region of interest" description="Disordered" evidence="1">
    <location>
        <begin position="41"/>
        <end position="97"/>
    </location>
</feature>
<feature type="region of interest" description="Disordered" evidence="1">
    <location>
        <begin position="621"/>
        <end position="641"/>
    </location>
</feature>
<accession>A0AAD5LTX8</accession>
<evidence type="ECO:0008006" key="4">
    <source>
        <dbReference type="Google" id="ProtNLM"/>
    </source>
</evidence>
<feature type="region of interest" description="Disordered" evidence="1">
    <location>
        <begin position="358"/>
        <end position="379"/>
    </location>
</feature>
<dbReference type="EMBL" id="JAKCXM010000004">
    <property type="protein sequence ID" value="KAJ0409423.1"/>
    <property type="molecule type" value="Genomic_DNA"/>
</dbReference>
<dbReference type="InterPro" id="IPR011993">
    <property type="entry name" value="PH-like_dom_sf"/>
</dbReference>
<protein>
    <recommendedName>
        <fullName evidence="4">PH domain-containing protein</fullName>
    </recommendedName>
</protein>